<organism evidence="14 15">
    <name type="scientific">Macrostomum lignano</name>
    <dbReference type="NCBI Taxonomy" id="282301"/>
    <lineage>
        <taxon>Eukaryota</taxon>
        <taxon>Metazoa</taxon>
        <taxon>Spiralia</taxon>
        <taxon>Lophotrochozoa</taxon>
        <taxon>Platyhelminthes</taxon>
        <taxon>Rhabditophora</taxon>
        <taxon>Macrostomorpha</taxon>
        <taxon>Macrostomida</taxon>
        <taxon>Macrostomidae</taxon>
        <taxon>Macrostomum</taxon>
    </lineage>
</organism>
<keyword evidence="11" id="KW-0813">Transport</keyword>
<dbReference type="GO" id="GO:0008121">
    <property type="term" value="F:quinol-cytochrome-c reductase activity"/>
    <property type="evidence" value="ECO:0007669"/>
    <property type="project" value="UniProtKB-EC"/>
</dbReference>
<dbReference type="SUPFAM" id="SSF50022">
    <property type="entry name" value="ISP domain"/>
    <property type="match status" value="1"/>
</dbReference>
<evidence type="ECO:0000256" key="2">
    <source>
        <dbReference type="ARBA" id="ARBA00010651"/>
    </source>
</evidence>
<feature type="domain" description="Rieske" evidence="13">
    <location>
        <begin position="73"/>
        <end position="161"/>
    </location>
</feature>
<keyword evidence="11" id="KW-0249">Electron transport</keyword>
<evidence type="ECO:0000256" key="4">
    <source>
        <dbReference type="ARBA" id="ARBA00022714"/>
    </source>
</evidence>
<evidence type="ECO:0000313" key="14">
    <source>
        <dbReference type="EMBL" id="PAA57098.1"/>
    </source>
</evidence>
<evidence type="ECO:0000259" key="13">
    <source>
        <dbReference type="PROSITE" id="PS51296"/>
    </source>
</evidence>
<dbReference type="PROSITE" id="PS51296">
    <property type="entry name" value="RIESKE"/>
    <property type="match status" value="1"/>
</dbReference>
<gene>
    <name evidence="14" type="ORF">BOX15_Mlig005411g1</name>
</gene>
<comment type="similarity">
    <text evidence="2">Belongs to the Rieske iron-sulfur protein family.</text>
</comment>
<reference evidence="14 15" key="1">
    <citation type="submission" date="2017-06" db="EMBL/GenBank/DDBJ databases">
        <title>A platform for efficient transgenesis in Macrostomum lignano, a flatworm model organism for stem cell research.</title>
        <authorList>
            <person name="Berezikov E."/>
        </authorList>
    </citation>
    <scope>NUCLEOTIDE SEQUENCE [LARGE SCALE GENOMIC DNA]</scope>
    <source>
        <strain evidence="14">DV1</strain>
        <tissue evidence="14">Whole organism</tissue>
    </source>
</reference>
<evidence type="ECO:0000256" key="6">
    <source>
        <dbReference type="ARBA" id="ARBA00022989"/>
    </source>
</evidence>
<evidence type="ECO:0000256" key="3">
    <source>
        <dbReference type="ARBA" id="ARBA00022692"/>
    </source>
</evidence>
<protein>
    <recommendedName>
        <fullName evidence="11">Cytochrome b-c1 complex subunit Rieske, mitochondrial</fullName>
        <ecNumber evidence="11">7.1.1.8</ecNumber>
    </recommendedName>
</protein>
<evidence type="ECO:0000256" key="12">
    <source>
        <dbReference type="RuleBase" id="RU004495"/>
    </source>
</evidence>
<dbReference type="EC" id="7.1.1.8" evidence="11"/>
<keyword evidence="12" id="KW-0679">Respiratory chain</keyword>
<dbReference type="FunFam" id="2.102.10.10:FF:000001">
    <property type="entry name" value="Cytochrome b-c1 complex subunit Rieske, mitochondrial"/>
    <property type="match status" value="1"/>
</dbReference>
<dbReference type="InterPro" id="IPR014349">
    <property type="entry name" value="Rieske_Fe-S_prot"/>
</dbReference>
<dbReference type="Proteomes" id="UP000215902">
    <property type="component" value="Unassembled WGS sequence"/>
</dbReference>
<comment type="miscellaneous">
    <text evidence="11">The Rieske protein is a high potential 2Fe-2S protein.</text>
</comment>
<dbReference type="InterPro" id="IPR005805">
    <property type="entry name" value="Rieske_Fe-S_prot_C"/>
</dbReference>
<dbReference type="NCBIfam" id="TIGR01416">
    <property type="entry name" value="Rieske_proteo"/>
    <property type="match status" value="1"/>
</dbReference>
<keyword evidence="10" id="KW-1015">Disulfide bond</keyword>
<evidence type="ECO:0000256" key="5">
    <source>
        <dbReference type="ARBA" id="ARBA00022723"/>
    </source>
</evidence>
<keyword evidence="9" id="KW-0472">Membrane</keyword>
<dbReference type="Gene3D" id="2.102.10.10">
    <property type="entry name" value="Rieske [2Fe-2S] iron-sulphur domain"/>
    <property type="match status" value="1"/>
</dbReference>
<evidence type="ECO:0000256" key="1">
    <source>
        <dbReference type="ARBA" id="ARBA00004167"/>
    </source>
</evidence>
<dbReference type="CDD" id="cd03470">
    <property type="entry name" value="Rieske_cytochrome_bc1"/>
    <property type="match status" value="1"/>
</dbReference>
<comment type="caution">
    <text evidence="14">The sequence shown here is derived from an EMBL/GenBank/DDBJ whole genome shotgun (WGS) entry which is preliminary data.</text>
</comment>
<dbReference type="PANTHER" id="PTHR10134">
    <property type="entry name" value="CYTOCHROME B-C1 COMPLEX SUBUNIT RIESKE, MITOCHONDRIAL"/>
    <property type="match status" value="1"/>
</dbReference>
<keyword evidence="6" id="KW-1133">Transmembrane helix</keyword>
<evidence type="ECO:0000256" key="8">
    <source>
        <dbReference type="ARBA" id="ARBA00023014"/>
    </source>
</evidence>
<evidence type="ECO:0000256" key="7">
    <source>
        <dbReference type="ARBA" id="ARBA00023004"/>
    </source>
</evidence>
<dbReference type="InterPro" id="IPR036922">
    <property type="entry name" value="Rieske_2Fe-2S_sf"/>
</dbReference>
<name>A0A267E6F9_9PLAT</name>
<dbReference type="InterPro" id="IPR017941">
    <property type="entry name" value="Rieske_2Fe-2S"/>
</dbReference>
<evidence type="ECO:0000256" key="9">
    <source>
        <dbReference type="ARBA" id="ARBA00023136"/>
    </source>
</evidence>
<dbReference type="PRINTS" id="PR00162">
    <property type="entry name" value="RIESKE"/>
</dbReference>
<dbReference type="Pfam" id="PF00355">
    <property type="entry name" value="Rieske"/>
    <property type="match status" value="1"/>
</dbReference>
<dbReference type="GO" id="GO:0051537">
    <property type="term" value="F:2 iron, 2 sulfur cluster binding"/>
    <property type="evidence" value="ECO:0007669"/>
    <property type="project" value="UniProtKB-KW"/>
</dbReference>
<evidence type="ECO:0000256" key="10">
    <source>
        <dbReference type="ARBA" id="ARBA00023157"/>
    </source>
</evidence>
<keyword evidence="5" id="KW-0479">Metal-binding</keyword>
<keyword evidence="4" id="KW-0001">2Fe-2S</keyword>
<accession>A0A267E6F9</accession>
<dbReference type="GO" id="GO:0005743">
    <property type="term" value="C:mitochondrial inner membrane"/>
    <property type="evidence" value="ECO:0007669"/>
    <property type="project" value="UniProtKB-SubCell"/>
</dbReference>
<keyword evidence="7" id="KW-0408">Iron</keyword>
<dbReference type="AlphaFoldDB" id="A0A267E6F9"/>
<evidence type="ECO:0000313" key="15">
    <source>
        <dbReference type="Proteomes" id="UP000215902"/>
    </source>
</evidence>
<dbReference type="STRING" id="282301.A0A267E6F9"/>
<keyword evidence="3" id="KW-0812">Transmembrane</keyword>
<proteinExistence type="inferred from homology"/>
<keyword evidence="8" id="KW-0411">Iron-sulfur</keyword>
<evidence type="ECO:0000256" key="11">
    <source>
        <dbReference type="RuleBase" id="RU004494"/>
    </source>
</evidence>
<comment type="subcellular location">
    <subcellularLocation>
        <location evidence="1">Membrane</location>
        <topology evidence="1">Single-pass membrane protein</topology>
    </subcellularLocation>
    <subcellularLocation>
        <location evidence="12">Mitochondrion inner membrane</location>
    </subcellularLocation>
</comment>
<comment type="cofactor">
    <cofactor evidence="11">
        <name>[2Fe-2S] cluster</name>
        <dbReference type="ChEBI" id="CHEBI:190135"/>
    </cofactor>
    <text evidence="11">Binds 1 [2Fe-2S] cluster per subunit.</text>
</comment>
<sequence length="163" mass="17589">MVSYLVVGVGLSVFAVGAKQLVRATVNFLNPSKAVLAVSKLEVDLASIPEGKNAVFKWREKPLFIRHRTDAEVDSVASVSLEELRDPETDQDRVKDPKFLVLLGICTHLGCVPISHAGEYGGYYCPCHGSHYDASGRIRKGPAPLNLEVPPYSISDSGVLVVG</sequence>
<keyword evidence="15" id="KW-1185">Reference proteome</keyword>
<dbReference type="InterPro" id="IPR006317">
    <property type="entry name" value="Ubiquinol_cyt_c_Rdtase_Fe-S-su"/>
</dbReference>
<dbReference type="GO" id="GO:0046872">
    <property type="term" value="F:metal ion binding"/>
    <property type="evidence" value="ECO:0007669"/>
    <property type="project" value="UniProtKB-KW"/>
</dbReference>
<keyword evidence="12" id="KW-0496">Mitochondrion</keyword>
<dbReference type="EMBL" id="NIVC01002531">
    <property type="protein sequence ID" value="PAA57098.1"/>
    <property type="molecule type" value="Genomic_DNA"/>
</dbReference>
<comment type="catalytic activity">
    <reaction evidence="11">
        <text>a quinol + 2 Fe(III)-[cytochrome c](out) = a quinone + 2 Fe(II)-[cytochrome c](out) + 2 H(+)(out)</text>
        <dbReference type="Rhea" id="RHEA:11484"/>
        <dbReference type="Rhea" id="RHEA-COMP:10350"/>
        <dbReference type="Rhea" id="RHEA-COMP:14399"/>
        <dbReference type="ChEBI" id="CHEBI:15378"/>
        <dbReference type="ChEBI" id="CHEBI:24646"/>
        <dbReference type="ChEBI" id="CHEBI:29033"/>
        <dbReference type="ChEBI" id="CHEBI:29034"/>
        <dbReference type="ChEBI" id="CHEBI:132124"/>
        <dbReference type="EC" id="7.1.1.8"/>
    </reaction>
</comment>